<name>A0A1N7SWB6_9BURK</name>
<organism evidence="1 2">
    <name type="scientific">Paraburkholderia piptadeniae</name>
    <dbReference type="NCBI Taxonomy" id="1701573"/>
    <lineage>
        <taxon>Bacteria</taxon>
        <taxon>Pseudomonadati</taxon>
        <taxon>Pseudomonadota</taxon>
        <taxon>Betaproteobacteria</taxon>
        <taxon>Burkholderiales</taxon>
        <taxon>Burkholderiaceae</taxon>
        <taxon>Paraburkholderia</taxon>
    </lineage>
</organism>
<sequence length="180" mass="19869">MVNGEPSPCHDFIFNKCVKNSMHIACAYATICNDAPLRRLTLSTLVAPLANLGSLMLEINELHTDDFLTVRFGLLTPAWTVTSDSDSVQLADAHGYRCAAVPVDSNSISQIRKLHDGVGCVVCKVNIFGRSLTLYLYGKKVCEHTWHGVAASHRNIDFAHDVVRLVQPEVPRKVVNIRDV</sequence>
<dbReference type="AlphaFoldDB" id="A0A1N7SWB6"/>
<comment type="caution">
    <text evidence="1">The sequence shown here is derived from an EMBL/GenBank/DDBJ whole genome shotgun (WGS) entry which is preliminary data.</text>
</comment>
<dbReference type="EMBL" id="CYGY02000138">
    <property type="protein sequence ID" value="SIT51771.1"/>
    <property type="molecule type" value="Genomic_DNA"/>
</dbReference>
<evidence type="ECO:0000313" key="1">
    <source>
        <dbReference type="EMBL" id="SIT51771.1"/>
    </source>
</evidence>
<evidence type="ECO:0000313" key="2">
    <source>
        <dbReference type="Proteomes" id="UP000195569"/>
    </source>
</evidence>
<reference evidence="1" key="1">
    <citation type="submission" date="2016-12" db="EMBL/GenBank/DDBJ databases">
        <authorList>
            <person name="Moulin L."/>
        </authorList>
    </citation>
    <scope>NUCLEOTIDE SEQUENCE [LARGE SCALE GENOMIC DNA]</scope>
    <source>
        <strain evidence="1">STM 7183</strain>
    </source>
</reference>
<proteinExistence type="predicted"/>
<gene>
    <name evidence="1" type="ORF">BN2476_1380032</name>
</gene>
<keyword evidence="2" id="KW-1185">Reference proteome</keyword>
<protein>
    <submittedName>
        <fullName evidence="1">Uncharacterized protein</fullName>
    </submittedName>
</protein>
<accession>A0A1N7SWB6</accession>
<dbReference type="Proteomes" id="UP000195569">
    <property type="component" value="Unassembled WGS sequence"/>
</dbReference>